<organism evidence="7 8">
    <name type="scientific">Psychrosphaera algicola</name>
    <dbReference type="NCBI Taxonomy" id="3023714"/>
    <lineage>
        <taxon>Bacteria</taxon>
        <taxon>Pseudomonadati</taxon>
        <taxon>Pseudomonadota</taxon>
        <taxon>Gammaproteobacteria</taxon>
        <taxon>Alteromonadales</taxon>
        <taxon>Pseudoalteromonadaceae</taxon>
        <taxon>Psychrosphaera</taxon>
    </lineage>
</organism>
<dbReference type="Gene3D" id="2.40.170.20">
    <property type="entry name" value="TonB-dependent receptor, beta-barrel domain"/>
    <property type="match status" value="1"/>
</dbReference>
<evidence type="ECO:0000256" key="3">
    <source>
        <dbReference type="ARBA" id="ARBA00022452"/>
    </source>
</evidence>
<gene>
    <name evidence="7" type="ORF">PN838_09220</name>
</gene>
<keyword evidence="6" id="KW-0998">Cell outer membrane</keyword>
<evidence type="ECO:0000313" key="8">
    <source>
        <dbReference type="Proteomes" id="UP001528411"/>
    </source>
</evidence>
<evidence type="ECO:0000256" key="1">
    <source>
        <dbReference type="ARBA" id="ARBA00004571"/>
    </source>
</evidence>
<dbReference type="PANTHER" id="PTHR30442">
    <property type="entry name" value="IRON III DICITRATE TRANSPORT PROTEIN FECA"/>
    <property type="match status" value="1"/>
</dbReference>
<dbReference type="Proteomes" id="UP001528411">
    <property type="component" value="Unassembled WGS sequence"/>
</dbReference>
<evidence type="ECO:0000256" key="6">
    <source>
        <dbReference type="ARBA" id="ARBA00023237"/>
    </source>
</evidence>
<accession>A0ABT5FDA1</accession>
<evidence type="ECO:0000256" key="4">
    <source>
        <dbReference type="ARBA" id="ARBA00022692"/>
    </source>
</evidence>
<evidence type="ECO:0000256" key="2">
    <source>
        <dbReference type="ARBA" id="ARBA00022448"/>
    </source>
</evidence>
<evidence type="ECO:0000256" key="5">
    <source>
        <dbReference type="ARBA" id="ARBA00023136"/>
    </source>
</evidence>
<dbReference type="RefSeq" id="WP_272180466.1">
    <property type="nucleotide sequence ID" value="NZ_JAQOMS010000002.1"/>
</dbReference>
<comment type="subcellular location">
    <subcellularLocation>
        <location evidence="1">Cell outer membrane</location>
        <topology evidence="1">Multi-pass membrane protein</topology>
    </subcellularLocation>
</comment>
<dbReference type="PANTHER" id="PTHR30442:SF0">
    <property type="entry name" value="FE(3+) DICITRATE TRANSPORT PROTEIN FECA"/>
    <property type="match status" value="1"/>
</dbReference>
<keyword evidence="3" id="KW-1134">Transmembrane beta strand</keyword>
<keyword evidence="8" id="KW-1185">Reference proteome</keyword>
<proteinExistence type="predicted"/>
<comment type="caution">
    <text evidence="7">The sequence shown here is derived from an EMBL/GenBank/DDBJ whole genome shotgun (WGS) entry which is preliminary data.</text>
</comment>
<keyword evidence="2" id="KW-0813">Transport</keyword>
<dbReference type="SUPFAM" id="SSF56935">
    <property type="entry name" value="Porins"/>
    <property type="match status" value="1"/>
</dbReference>
<evidence type="ECO:0008006" key="9">
    <source>
        <dbReference type="Google" id="ProtNLM"/>
    </source>
</evidence>
<sequence length="122" mass="13033">MIGPAPYSAPAAYYFPSVNLMTSVEVFKGPAAIKYGPNTVAGTLNMTTRVIPESSEGAIDLSYGSNAYSKIHAHWGNSINLGPSQLGFMLEGLSLSADGFKDIDFAEKAYMTKIVVLTKTTF</sequence>
<reference evidence="7 8" key="1">
    <citation type="submission" date="2023-01" db="EMBL/GenBank/DDBJ databases">
        <title>Psychrosphaera sp. nov., isolated from marine algae.</title>
        <authorList>
            <person name="Bayburt H."/>
            <person name="Choi B.J."/>
            <person name="Kim J.M."/>
            <person name="Choi D.G."/>
            <person name="Jeon C.O."/>
        </authorList>
    </citation>
    <scope>NUCLEOTIDE SEQUENCE [LARGE SCALE GENOMIC DNA]</scope>
    <source>
        <strain evidence="7 8">G1-22</strain>
    </source>
</reference>
<dbReference type="InterPro" id="IPR039426">
    <property type="entry name" value="TonB-dep_rcpt-like"/>
</dbReference>
<dbReference type="InterPro" id="IPR036942">
    <property type="entry name" value="Beta-barrel_TonB_sf"/>
</dbReference>
<name>A0ABT5FDA1_9GAMM</name>
<dbReference type="EMBL" id="JAQOMS010000002">
    <property type="protein sequence ID" value="MDC2888917.1"/>
    <property type="molecule type" value="Genomic_DNA"/>
</dbReference>
<keyword evidence="4" id="KW-0812">Transmembrane</keyword>
<evidence type="ECO:0000313" key="7">
    <source>
        <dbReference type="EMBL" id="MDC2888917.1"/>
    </source>
</evidence>
<protein>
    <recommendedName>
        <fullName evidence="9">TonB-dependent receptor plug domain-containing protein</fullName>
    </recommendedName>
</protein>
<keyword evidence="5" id="KW-0472">Membrane</keyword>